<dbReference type="InterPro" id="IPR036225">
    <property type="entry name" value="SRP/SRP_N"/>
</dbReference>
<comment type="similarity">
    <text evidence="2">Belongs to the GTP-binding SRP family. SRP54 subfamily.</text>
</comment>
<evidence type="ECO:0000256" key="11">
    <source>
        <dbReference type="ARBA" id="ARBA00048027"/>
    </source>
</evidence>
<accession>A0A7C4Y6V9</accession>
<keyword evidence="6" id="KW-0694">RNA-binding</keyword>
<dbReference type="Pfam" id="PF00448">
    <property type="entry name" value="SRP54"/>
    <property type="match status" value="1"/>
</dbReference>
<feature type="domain" description="SRP54-type proteins GTP-binding" evidence="12">
    <location>
        <begin position="266"/>
        <end position="279"/>
    </location>
</feature>
<evidence type="ECO:0000256" key="4">
    <source>
        <dbReference type="ARBA" id="ARBA00022741"/>
    </source>
</evidence>
<dbReference type="InterPro" id="IPR027417">
    <property type="entry name" value="P-loop_NTPase"/>
</dbReference>
<dbReference type="Gene3D" id="1.10.260.30">
    <property type="entry name" value="Signal recognition particle, SRP54 subunit, M-domain"/>
    <property type="match status" value="1"/>
</dbReference>
<comment type="catalytic activity">
    <reaction evidence="11">
        <text>GTP + H2O = GDP + phosphate + H(+)</text>
        <dbReference type="Rhea" id="RHEA:19669"/>
        <dbReference type="ChEBI" id="CHEBI:15377"/>
        <dbReference type="ChEBI" id="CHEBI:15378"/>
        <dbReference type="ChEBI" id="CHEBI:37565"/>
        <dbReference type="ChEBI" id="CHEBI:43474"/>
        <dbReference type="ChEBI" id="CHEBI:58189"/>
        <dbReference type="EC" id="3.6.5.4"/>
    </reaction>
</comment>
<dbReference type="PANTHER" id="PTHR11564:SF5">
    <property type="entry name" value="SIGNAL RECOGNITION PARTICLE SUBUNIT SRP54"/>
    <property type="match status" value="1"/>
</dbReference>
<dbReference type="EC" id="3.6.5.4" evidence="10"/>
<dbReference type="SUPFAM" id="SSF52540">
    <property type="entry name" value="P-loop containing nucleoside triphosphate hydrolases"/>
    <property type="match status" value="1"/>
</dbReference>
<evidence type="ECO:0000256" key="7">
    <source>
        <dbReference type="ARBA" id="ARBA00023134"/>
    </source>
</evidence>
<evidence type="ECO:0000259" key="12">
    <source>
        <dbReference type="PROSITE" id="PS00300"/>
    </source>
</evidence>
<dbReference type="GO" id="GO:0003924">
    <property type="term" value="F:GTPase activity"/>
    <property type="evidence" value="ECO:0007669"/>
    <property type="project" value="InterPro"/>
</dbReference>
<keyword evidence="5" id="KW-0378">Hydrolase</keyword>
<keyword evidence="7" id="KW-0342">GTP-binding</keyword>
<dbReference type="SMART" id="SM00962">
    <property type="entry name" value="SRP54"/>
    <property type="match status" value="1"/>
</dbReference>
<proteinExistence type="inferred from homology"/>
<keyword evidence="8" id="KW-0733">Signal recognition particle</keyword>
<evidence type="ECO:0000313" key="13">
    <source>
        <dbReference type="EMBL" id="HGW60544.1"/>
    </source>
</evidence>
<dbReference type="GO" id="GO:0008312">
    <property type="term" value="F:7S RNA binding"/>
    <property type="evidence" value="ECO:0007669"/>
    <property type="project" value="InterPro"/>
</dbReference>
<dbReference type="InterPro" id="IPR013822">
    <property type="entry name" value="Signal_recog_particl_SRP54_hlx"/>
</dbReference>
<dbReference type="InterPro" id="IPR036891">
    <property type="entry name" value="Signal_recog_part_SRP54_M_sf"/>
</dbReference>
<evidence type="ECO:0000256" key="2">
    <source>
        <dbReference type="ARBA" id="ARBA00005450"/>
    </source>
</evidence>
<dbReference type="InterPro" id="IPR000897">
    <property type="entry name" value="SRP54_GTPase_dom"/>
</dbReference>
<dbReference type="Pfam" id="PF02978">
    <property type="entry name" value="SRP_SPB"/>
    <property type="match status" value="1"/>
</dbReference>
<dbReference type="PANTHER" id="PTHR11564">
    <property type="entry name" value="SIGNAL RECOGNITION PARTICLE 54K PROTEIN SRP54"/>
    <property type="match status" value="1"/>
</dbReference>
<dbReference type="Gene3D" id="1.20.120.140">
    <property type="entry name" value="Signal recognition particle SRP54, nucleotide-binding domain"/>
    <property type="match status" value="1"/>
</dbReference>
<evidence type="ECO:0000256" key="9">
    <source>
        <dbReference type="ARBA" id="ARBA00023274"/>
    </source>
</evidence>
<evidence type="ECO:0000256" key="3">
    <source>
        <dbReference type="ARBA" id="ARBA00022490"/>
    </source>
</evidence>
<evidence type="ECO:0000256" key="6">
    <source>
        <dbReference type="ARBA" id="ARBA00022884"/>
    </source>
</evidence>
<protein>
    <recommendedName>
        <fullName evidence="10">signal-recognition-particle GTPase</fullName>
        <ecNumber evidence="10">3.6.5.4</ecNumber>
    </recommendedName>
</protein>
<dbReference type="InterPro" id="IPR042101">
    <property type="entry name" value="SRP54_N_sf"/>
</dbReference>
<dbReference type="GO" id="GO:0005525">
    <property type="term" value="F:GTP binding"/>
    <property type="evidence" value="ECO:0007669"/>
    <property type="project" value="UniProtKB-KW"/>
</dbReference>
<sequence length="435" mass="49131">MFESLKEQFSNIFKKLRSKGHLNGEDIKAFVRDIRLALLEADVNYKLVKEITEKVETKAKTSKVIESLTPSEQLLSILYSVLVEYVGTSSPLNLNNRFNIIILIGLQGNGKTTTAAKLGYYLKKIDGKKPLLVPFDFKRPGSFDQLIQLAKSNNLSYLDLRNEDPNSALKKIIPFMEKEDLNVAIIDTAGRKEIDTTLMEELKEIVAYFDKKEVIMVMDVTLGQTALDIVKGFKENLPITGGIFTKFDSSAKGGSVLSFRYATGSPIKFIGTGEKIQDIEVFDGDALISRLLGRGDLKGLFEKAQEVITLDESEKIAKDFESGKFDLNDFKMQLESIQKMGGLSKVFSMLPDPDGVRIPKELMDEKLLRRTIAIINAMTKEERLHPEIINASRKERIARGTHVSKAEVNQVLKNFENFKKLLKFFKNIDLSRFRL</sequence>
<reference evidence="13" key="1">
    <citation type="journal article" date="2020" name="mSystems">
        <title>Genome- and Community-Level Interaction Insights into Carbon Utilization and Element Cycling Functions of Hydrothermarchaeota in Hydrothermal Sediment.</title>
        <authorList>
            <person name="Zhou Z."/>
            <person name="Liu Y."/>
            <person name="Xu W."/>
            <person name="Pan J."/>
            <person name="Luo Z.H."/>
            <person name="Li M."/>
        </authorList>
    </citation>
    <scope>NUCLEOTIDE SEQUENCE [LARGE SCALE GENOMIC DNA]</scope>
    <source>
        <strain evidence="13">SpSt-794</strain>
    </source>
</reference>
<keyword evidence="4" id="KW-0547">Nucleotide-binding</keyword>
<organism evidence="13">
    <name type="scientific">Caldisericum exile</name>
    <dbReference type="NCBI Taxonomy" id="693075"/>
    <lineage>
        <taxon>Bacteria</taxon>
        <taxon>Pseudomonadati</taxon>
        <taxon>Caldisericota/Cryosericota group</taxon>
        <taxon>Caldisericota</taxon>
        <taxon>Caldisericia</taxon>
        <taxon>Caldisericales</taxon>
        <taxon>Caldisericaceae</taxon>
        <taxon>Caldisericum</taxon>
    </lineage>
</organism>
<evidence type="ECO:0000256" key="10">
    <source>
        <dbReference type="ARBA" id="ARBA00035672"/>
    </source>
</evidence>
<keyword evidence="9" id="KW-0687">Ribonucleoprotein</keyword>
<dbReference type="InterPro" id="IPR004125">
    <property type="entry name" value="Signal_recog_particle_SRP54_M"/>
</dbReference>
<evidence type="ECO:0000256" key="5">
    <source>
        <dbReference type="ARBA" id="ARBA00022801"/>
    </source>
</evidence>
<comment type="subcellular location">
    <subcellularLocation>
        <location evidence="1">Cytoplasm</location>
    </subcellularLocation>
</comment>
<evidence type="ECO:0000256" key="1">
    <source>
        <dbReference type="ARBA" id="ARBA00004496"/>
    </source>
</evidence>
<dbReference type="Pfam" id="PF02881">
    <property type="entry name" value="SRP54_N"/>
    <property type="match status" value="1"/>
</dbReference>
<dbReference type="PROSITE" id="PS00300">
    <property type="entry name" value="SRP54"/>
    <property type="match status" value="1"/>
</dbReference>
<dbReference type="Gene3D" id="3.40.50.300">
    <property type="entry name" value="P-loop containing nucleotide triphosphate hydrolases"/>
    <property type="match status" value="1"/>
</dbReference>
<dbReference type="SUPFAM" id="SSF47446">
    <property type="entry name" value="Signal peptide-binding domain"/>
    <property type="match status" value="1"/>
</dbReference>
<dbReference type="GO" id="GO:0048500">
    <property type="term" value="C:signal recognition particle"/>
    <property type="evidence" value="ECO:0007669"/>
    <property type="project" value="InterPro"/>
</dbReference>
<evidence type="ECO:0000256" key="8">
    <source>
        <dbReference type="ARBA" id="ARBA00023135"/>
    </source>
</evidence>
<comment type="caution">
    <text evidence="13">The sequence shown here is derived from an EMBL/GenBank/DDBJ whole genome shotgun (WGS) entry which is preliminary data.</text>
</comment>
<dbReference type="GO" id="GO:0006614">
    <property type="term" value="P:SRP-dependent cotranslational protein targeting to membrane"/>
    <property type="evidence" value="ECO:0007669"/>
    <property type="project" value="InterPro"/>
</dbReference>
<keyword evidence="3" id="KW-0963">Cytoplasm</keyword>
<dbReference type="EMBL" id="DTHV01000121">
    <property type="protein sequence ID" value="HGW60544.1"/>
    <property type="molecule type" value="Genomic_DNA"/>
</dbReference>
<dbReference type="SUPFAM" id="SSF47364">
    <property type="entry name" value="Domain of the SRP/SRP receptor G-proteins"/>
    <property type="match status" value="1"/>
</dbReference>
<gene>
    <name evidence="13" type="ORF">ENV82_03840</name>
</gene>
<name>A0A7C4Y6V9_9BACT</name>
<dbReference type="SMART" id="SM00963">
    <property type="entry name" value="SRP54_N"/>
    <property type="match status" value="1"/>
</dbReference>
<dbReference type="InterPro" id="IPR022941">
    <property type="entry name" value="SRP54"/>
</dbReference>
<dbReference type="AlphaFoldDB" id="A0A7C4Y6V9"/>